<comment type="caution">
    <text evidence="1">The sequence shown here is derived from an EMBL/GenBank/DDBJ whole genome shotgun (WGS) entry which is preliminary data.</text>
</comment>
<proteinExistence type="predicted"/>
<sequence>MTEKEIRQTFIDNGAPIFEPLIEFQQAFGGYIFYAVLAPIKFSLIKGAGGYPVYSNTAVVEFEESEFSSPKYFFDCATTNYQMQFFLDEQGVYYEDYEPIASSFSKSVEHLALWDEMWEQNNFELIFRDRSLKIENIEKELNLNLISEASDQYTLWFQNEEIYVKQWKGLTTLVASKTYSRKEKLLTL</sequence>
<protein>
    <submittedName>
        <fullName evidence="1">Uncharacterized protein</fullName>
    </submittedName>
</protein>
<evidence type="ECO:0000313" key="1">
    <source>
        <dbReference type="EMBL" id="OQP66617.1"/>
    </source>
</evidence>
<organism evidence="1 2">
    <name type="scientific">Niastella populi</name>
    <dbReference type="NCBI Taxonomy" id="550983"/>
    <lineage>
        <taxon>Bacteria</taxon>
        <taxon>Pseudomonadati</taxon>
        <taxon>Bacteroidota</taxon>
        <taxon>Chitinophagia</taxon>
        <taxon>Chitinophagales</taxon>
        <taxon>Chitinophagaceae</taxon>
        <taxon>Niastella</taxon>
    </lineage>
</organism>
<keyword evidence="2" id="KW-1185">Reference proteome</keyword>
<dbReference type="AlphaFoldDB" id="A0A1V9G7R8"/>
<gene>
    <name evidence="1" type="ORF">A4R26_33455</name>
</gene>
<dbReference type="Proteomes" id="UP000192276">
    <property type="component" value="Unassembled WGS sequence"/>
</dbReference>
<evidence type="ECO:0000313" key="2">
    <source>
        <dbReference type="Proteomes" id="UP000192276"/>
    </source>
</evidence>
<reference evidence="2" key="1">
    <citation type="submission" date="2016-04" db="EMBL/GenBank/DDBJ databases">
        <authorList>
            <person name="Chen L."/>
            <person name="Zhuang W."/>
            <person name="Wang G."/>
        </authorList>
    </citation>
    <scope>NUCLEOTIDE SEQUENCE [LARGE SCALE GENOMIC DNA]</scope>
    <source>
        <strain evidence="2">208</strain>
    </source>
</reference>
<dbReference type="EMBL" id="LWBP01000046">
    <property type="protein sequence ID" value="OQP66617.1"/>
    <property type="molecule type" value="Genomic_DNA"/>
</dbReference>
<name>A0A1V9G7R8_9BACT</name>
<accession>A0A1V9G7R8</accession>